<evidence type="ECO:0000313" key="2">
    <source>
        <dbReference type="EMBL" id="MBD8524426.1"/>
    </source>
</evidence>
<dbReference type="AlphaFoldDB" id="A0AAW3ZIY0"/>
<sequence>MSRRPKSISPLPSRIREAREAIGLSQSRLGELAGLDPSVASARINQYERAVHEPKFQMVVRMAEALGVPTAYLYCQEDEMAEVILKHWRQH</sequence>
<dbReference type="RefSeq" id="WP_192027769.1">
    <property type="nucleotide sequence ID" value="NZ_JACYTR010000002.1"/>
</dbReference>
<dbReference type="Proteomes" id="UP000613768">
    <property type="component" value="Unassembled WGS sequence"/>
</dbReference>
<keyword evidence="3" id="KW-1185">Reference proteome</keyword>
<evidence type="ECO:0000313" key="3">
    <source>
        <dbReference type="Proteomes" id="UP000613768"/>
    </source>
</evidence>
<dbReference type="SMART" id="SM00530">
    <property type="entry name" value="HTH_XRE"/>
    <property type="match status" value="1"/>
</dbReference>
<proteinExistence type="predicted"/>
<dbReference type="InterPro" id="IPR001387">
    <property type="entry name" value="Cro/C1-type_HTH"/>
</dbReference>
<dbReference type="GO" id="GO:0003677">
    <property type="term" value="F:DNA binding"/>
    <property type="evidence" value="ECO:0007669"/>
    <property type="project" value="InterPro"/>
</dbReference>
<dbReference type="SUPFAM" id="SSF47413">
    <property type="entry name" value="lambda repressor-like DNA-binding domains"/>
    <property type="match status" value="1"/>
</dbReference>
<dbReference type="EMBL" id="JACYTR010000002">
    <property type="protein sequence ID" value="MBD8524426.1"/>
    <property type="molecule type" value="Genomic_DNA"/>
</dbReference>
<gene>
    <name evidence="2" type="ORF">IFO71_01610</name>
</gene>
<protein>
    <submittedName>
        <fullName evidence="2">Helix-turn-helix transcriptional regulator</fullName>
    </submittedName>
</protein>
<dbReference type="CDD" id="cd00093">
    <property type="entry name" value="HTH_XRE"/>
    <property type="match status" value="1"/>
</dbReference>
<reference evidence="2 3" key="1">
    <citation type="submission" date="2020-09" db="EMBL/GenBank/DDBJ databases">
        <title>Pseudoxanthomonas sp. CAU 1598 isolated from sand of Yaerae Beach.</title>
        <authorList>
            <person name="Kim W."/>
        </authorList>
    </citation>
    <scope>NUCLEOTIDE SEQUENCE [LARGE SCALE GENOMIC DNA]</scope>
    <source>
        <strain evidence="2 3">CAU 1598</strain>
    </source>
</reference>
<name>A0AAW3ZIY0_9GAMM</name>
<dbReference type="Gene3D" id="1.10.260.40">
    <property type="entry name" value="lambda repressor-like DNA-binding domains"/>
    <property type="match status" value="1"/>
</dbReference>
<evidence type="ECO:0000259" key="1">
    <source>
        <dbReference type="PROSITE" id="PS50943"/>
    </source>
</evidence>
<feature type="domain" description="HTH cro/C1-type" evidence="1">
    <location>
        <begin position="15"/>
        <end position="73"/>
    </location>
</feature>
<accession>A0AAW3ZIY0</accession>
<dbReference type="Pfam" id="PF01381">
    <property type="entry name" value="HTH_3"/>
    <property type="match status" value="1"/>
</dbReference>
<dbReference type="InterPro" id="IPR010982">
    <property type="entry name" value="Lambda_DNA-bd_dom_sf"/>
</dbReference>
<comment type="caution">
    <text evidence="2">The sequence shown here is derived from an EMBL/GenBank/DDBJ whole genome shotgun (WGS) entry which is preliminary data.</text>
</comment>
<organism evidence="2 3">
    <name type="scientific">Pseudomarimonas arenosa</name>
    <dbReference type="NCBI Taxonomy" id="2774145"/>
    <lineage>
        <taxon>Bacteria</taxon>
        <taxon>Pseudomonadati</taxon>
        <taxon>Pseudomonadota</taxon>
        <taxon>Gammaproteobacteria</taxon>
        <taxon>Lysobacterales</taxon>
        <taxon>Lysobacteraceae</taxon>
        <taxon>Pseudomarimonas</taxon>
    </lineage>
</organism>
<dbReference type="PROSITE" id="PS50943">
    <property type="entry name" value="HTH_CROC1"/>
    <property type="match status" value="1"/>
</dbReference>